<evidence type="ECO:0000313" key="2">
    <source>
        <dbReference type="EMBL" id="KAJ5299356.1"/>
    </source>
</evidence>
<keyword evidence="3" id="KW-1185">Reference proteome</keyword>
<dbReference type="SUPFAM" id="SSF81631">
    <property type="entry name" value="PAP/OAS1 substrate-binding domain"/>
    <property type="match status" value="1"/>
</dbReference>
<evidence type="ECO:0000313" key="3">
    <source>
        <dbReference type="Proteomes" id="UP001147746"/>
    </source>
</evidence>
<dbReference type="Gene3D" id="1.10.1410.10">
    <property type="match status" value="1"/>
</dbReference>
<dbReference type="OrthoDB" id="273917at2759"/>
<dbReference type="GO" id="GO:0031123">
    <property type="term" value="P:RNA 3'-end processing"/>
    <property type="evidence" value="ECO:0007669"/>
    <property type="project" value="TreeGrafter"/>
</dbReference>
<accession>A0A9W9GH48</accession>
<dbReference type="PANTHER" id="PTHR23092">
    <property type="entry name" value="POLY(A) RNA POLYMERASE"/>
    <property type="match status" value="1"/>
</dbReference>
<dbReference type="InterPro" id="IPR045862">
    <property type="entry name" value="Trf4-like"/>
</dbReference>
<reference evidence="2" key="2">
    <citation type="journal article" date="2023" name="IMA Fungus">
        <title>Comparative genomic study of the Penicillium genus elucidates a diverse pangenome and 15 lateral gene transfer events.</title>
        <authorList>
            <person name="Petersen C."/>
            <person name="Sorensen T."/>
            <person name="Nielsen M.R."/>
            <person name="Sondergaard T.E."/>
            <person name="Sorensen J.L."/>
            <person name="Fitzpatrick D.A."/>
            <person name="Frisvad J.C."/>
            <person name="Nielsen K.L."/>
        </authorList>
    </citation>
    <scope>NUCLEOTIDE SEQUENCE</scope>
    <source>
        <strain evidence="2">IBT 21472</strain>
    </source>
</reference>
<dbReference type="GO" id="GO:1990817">
    <property type="term" value="F:poly(A) RNA polymerase activity"/>
    <property type="evidence" value="ECO:0007669"/>
    <property type="project" value="InterPro"/>
</dbReference>
<dbReference type="GO" id="GO:0043634">
    <property type="term" value="P:polyadenylation-dependent ncRNA catabolic process"/>
    <property type="evidence" value="ECO:0007669"/>
    <property type="project" value="TreeGrafter"/>
</dbReference>
<sequence>MPRLPLPRIRSVPSRAKDSDVFTNSLSKTLEAHRSSNRASLIRKVYSRDPSPGLFRPYIPPENRAGYQTPVPPPPAPVPAPIIKLHDSVKSIPEKPQAKADQLSGICRADPSIYDPLGQKPWLRYMQPSEATGDAFAYLDAEIRALNSYLSPSPDEQKQTDRIYEELDSLLVAILSSPPECIGLRSIGLAPAHSAIELILPFRDTQRSPDQVRKPSASRPQIRRAHMGLLERVKSALMRSPAFSNITLVKYGPCLEARHKSTGLKVRITCGEHAPAIFEYLQDYLIEYPALRPLFLASRALIEACSTRFNHMHIDSNALVLLLVAFLKMNHGRFTGLPTLGHQWMAFMKLYGSDVDLSSVGVALDPPGFFGNGVLRANESGDAEPAYLRGQRSLMRAKLTAKAQGNLQLGQSLCIQDPTHFMQDLGRSFTRTKDMQSELKAAHEQLSEACEQWEGPSDDASILATALRANFDSFEKRRRQITHGLRAEAEEAGQ</sequence>
<comment type="caution">
    <text evidence="2">The sequence shown here is derived from an EMBL/GenBank/DDBJ whole genome shotgun (WGS) entry which is preliminary data.</text>
</comment>
<reference evidence="2" key="1">
    <citation type="submission" date="2022-12" db="EMBL/GenBank/DDBJ databases">
        <authorList>
            <person name="Petersen C."/>
        </authorList>
    </citation>
    <scope>NUCLEOTIDE SEQUENCE</scope>
    <source>
        <strain evidence="2">IBT 21472</strain>
    </source>
</reference>
<gene>
    <name evidence="2" type="ORF">N7476_010913</name>
</gene>
<dbReference type="AlphaFoldDB" id="A0A9W9GH48"/>
<proteinExistence type="predicted"/>
<feature type="region of interest" description="Disordered" evidence="1">
    <location>
        <begin position="1"/>
        <end position="20"/>
    </location>
</feature>
<dbReference type="GO" id="GO:0003729">
    <property type="term" value="F:mRNA binding"/>
    <property type="evidence" value="ECO:0007669"/>
    <property type="project" value="TreeGrafter"/>
</dbReference>
<name>A0A9W9GH48_9EURO</name>
<protein>
    <submittedName>
        <fullName evidence="2">Uncharacterized protein</fullName>
    </submittedName>
</protein>
<evidence type="ECO:0000256" key="1">
    <source>
        <dbReference type="SAM" id="MobiDB-lite"/>
    </source>
</evidence>
<dbReference type="PANTHER" id="PTHR23092:SF50">
    <property type="entry name" value="MTF2-LIKE C-TERMINAL DOMAIN-CONTAINING PROTEIN"/>
    <property type="match status" value="1"/>
</dbReference>
<dbReference type="EMBL" id="JAPZBO010000010">
    <property type="protein sequence ID" value="KAJ5299356.1"/>
    <property type="molecule type" value="Genomic_DNA"/>
</dbReference>
<dbReference type="Proteomes" id="UP001147746">
    <property type="component" value="Unassembled WGS sequence"/>
</dbReference>
<dbReference type="GO" id="GO:0031499">
    <property type="term" value="C:TRAMP complex"/>
    <property type="evidence" value="ECO:0007669"/>
    <property type="project" value="TreeGrafter"/>
</dbReference>
<dbReference type="GO" id="GO:0005730">
    <property type="term" value="C:nucleolus"/>
    <property type="evidence" value="ECO:0007669"/>
    <property type="project" value="TreeGrafter"/>
</dbReference>
<organism evidence="2 3">
    <name type="scientific">Penicillium atrosanguineum</name>
    <dbReference type="NCBI Taxonomy" id="1132637"/>
    <lineage>
        <taxon>Eukaryota</taxon>
        <taxon>Fungi</taxon>
        <taxon>Dikarya</taxon>
        <taxon>Ascomycota</taxon>
        <taxon>Pezizomycotina</taxon>
        <taxon>Eurotiomycetes</taxon>
        <taxon>Eurotiomycetidae</taxon>
        <taxon>Eurotiales</taxon>
        <taxon>Aspergillaceae</taxon>
        <taxon>Penicillium</taxon>
    </lineage>
</organism>